<feature type="compositionally biased region" description="Low complexity" evidence="1">
    <location>
        <begin position="108"/>
        <end position="119"/>
    </location>
</feature>
<feature type="compositionally biased region" description="Pro residues" evidence="1">
    <location>
        <begin position="120"/>
        <end position="130"/>
    </location>
</feature>
<evidence type="ECO:0000313" key="2">
    <source>
        <dbReference type="EMBL" id="OAE23579.1"/>
    </source>
</evidence>
<accession>A0A176VRT6</accession>
<keyword evidence="3" id="KW-1185">Reference proteome</keyword>
<sequence>MALAWDAKTGSAAPGPEEKAHRPEENACFLFLFFHLKSAGASNCGAGGGVGLTCRHEGQPDRWRGRKAALCKWKIRALTRLHCTGLLLQQLLPPVQPSPGAPWHQEIPTTSPDRAAATTAPPPPFYDVGS</sequence>
<feature type="region of interest" description="Disordered" evidence="1">
    <location>
        <begin position="1"/>
        <end position="20"/>
    </location>
</feature>
<name>A0A176VRT6_MARPO</name>
<gene>
    <name evidence="2" type="ORF">AXG93_4316s1100</name>
</gene>
<proteinExistence type="predicted"/>
<comment type="caution">
    <text evidence="2">The sequence shown here is derived from an EMBL/GenBank/DDBJ whole genome shotgun (WGS) entry which is preliminary data.</text>
</comment>
<dbReference type="EMBL" id="LVLJ01002823">
    <property type="protein sequence ID" value="OAE23579.1"/>
    <property type="molecule type" value="Genomic_DNA"/>
</dbReference>
<evidence type="ECO:0000256" key="1">
    <source>
        <dbReference type="SAM" id="MobiDB-lite"/>
    </source>
</evidence>
<dbReference type="AlphaFoldDB" id="A0A176VRT6"/>
<organism evidence="2 3">
    <name type="scientific">Marchantia polymorpha subsp. ruderalis</name>
    <dbReference type="NCBI Taxonomy" id="1480154"/>
    <lineage>
        <taxon>Eukaryota</taxon>
        <taxon>Viridiplantae</taxon>
        <taxon>Streptophyta</taxon>
        <taxon>Embryophyta</taxon>
        <taxon>Marchantiophyta</taxon>
        <taxon>Marchantiopsida</taxon>
        <taxon>Marchantiidae</taxon>
        <taxon>Marchantiales</taxon>
        <taxon>Marchantiaceae</taxon>
        <taxon>Marchantia</taxon>
    </lineage>
</organism>
<evidence type="ECO:0000313" key="3">
    <source>
        <dbReference type="Proteomes" id="UP000077202"/>
    </source>
</evidence>
<dbReference type="Proteomes" id="UP000077202">
    <property type="component" value="Unassembled WGS sequence"/>
</dbReference>
<protein>
    <submittedName>
        <fullName evidence="2">Uncharacterized protein</fullName>
    </submittedName>
</protein>
<feature type="region of interest" description="Disordered" evidence="1">
    <location>
        <begin position="94"/>
        <end position="130"/>
    </location>
</feature>
<reference evidence="2" key="1">
    <citation type="submission" date="2016-03" db="EMBL/GenBank/DDBJ databases">
        <title>Mechanisms controlling the formation of the plant cell surface in tip-growing cells are functionally conserved among land plants.</title>
        <authorList>
            <person name="Honkanen S."/>
            <person name="Jones V.A."/>
            <person name="Morieri G."/>
            <person name="Champion C."/>
            <person name="Hetherington A.J."/>
            <person name="Kelly S."/>
            <person name="Saint-Marcoux D."/>
            <person name="Proust H."/>
            <person name="Prescott H."/>
            <person name="Dolan L."/>
        </authorList>
    </citation>
    <scope>NUCLEOTIDE SEQUENCE [LARGE SCALE GENOMIC DNA]</scope>
    <source>
        <tissue evidence="2">Whole gametophyte</tissue>
    </source>
</reference>